<protein>
    <submittedName>
        <fullName evidence="11">Uncharacterized protein</fullName>
    </submittedName>
</protein>
<evidence type="ECO:0000256" key="7">
    <source>
        <dbReference type="ARBA" id="ARBA00023034"/>
    </source>
</evidence>
<dbReference type="Proteomes" id="UP000001396">
    <property type="component" value="Unassembled WGS sequence"/>
</dbReference>
<evidence type="ECO:0000313" key="11">
    <source>
        <dbReference type="EMBL" id="EFA82414.1"/>
    </source>
</evidence>
<dbReference type="GO" id="GO:0005794">
    <property type="term" value="C:Golgi apparatus"/>
    <property type="evidence" value="ECO:0007669"/>
    <property type="project" value="UniProtKB-SubCell"/>
</dbReference>
<keyword evidence="8" id="KW-0496">Mitochondrion</keyword>
<dbReference type="GO" id="GO:0016020">
    <property type="term" value="C:membrane"/>
    <property type="evidence" value="ECO:0007669"/>
    <property type="project" value="UniProtKB-SubCell"/>
</dbReference>
<keyword evidence="6 10" id="KW-1133">Transmembrane helix</keyword>
<evidence type="ECO:0000256" key="9">
    <source>
        <dbReference type="ARBA" id="ARBA00023136"/>
    </source>
</evidence>
<evidence type="ECO:0000256" key="6">
    <source>
        <dbReference type="ARBA" id="ARBA00022989"/>
    </source>
</evidence>
<keyword evidence="5 10" id="KW-0812">Transmembrane</keyword>
<dbReference type="EMBL" id="ADBJ01000020">
    <property type="protein sequence ID" value="EFA82414.1"/>
    <property type="molecule type" value="Genomic_DNA"/>
</dbReference>
<evidence type="ECO:0000256" key="10">
    <source>
        <dbReference type="SAM" id="Phobius"/>
    </source>
</evidence>
<dbReference type="RefSeq" id="XP_020434531.1">
    <property type="nucleotide sequence ID" value="XM_020575736.1"/>
</dbReference>
<evidence type="ECO:0000256" key="4">
    <source>
        <dbReference type="ARBA" id="ARBA00004555"/>
    </source>
</evidence>
<reference evidence="11 12" key="1">
    <citation type="journal article" date="2011" name="Genome Res.">
        <title>Phylogeny-wide analysis of social amoeba genomes highlights ancient origins for complex intercellular communication.</title>
        <authorList>
            <person name="Heidel A.J."/>
            <person name="Lawal H.M."/>
            <person name="Felder M."/>
            <person name="Schilde C."/>
            <person name="Helps N.R."/>
            <person name="Tunggal B."/>
            <person name="Rivero F."/>
            <person name="John U."/>
            <person name="Schleicher M."/>
            <person name="Eichinger L."/>
            <person name="Platzer M."/>
            <person name="Noegel A.A."/>
            <person name="Schaap P."/>
            <person name="Gloeckner G."/>
        </authorList>
    </citation>
    <scope>NUCLEOTIDE SEQUENCE [LARGE SCALE GENOMIC DNA]</scope>
    <source>
        <strain evidence="12">ATCC 26659 / Pp 5 / PN500</strain>
    </source>
</reference>
<dbReference type="GeneID" id="31360326"/>
<evidence type="ECO:0000256" key="2">
    <source>
        <dbReference type="ARBA" id="ARBA00004167"/>
    </source>
</evidence>
<gene>
    <name evidence="11" type="ORF">PPL_04839</name>
</gene>
<accession>D3B8P6</accession>
<keyword evidence="12" id="KW-1185">Reference proteome</keyword>
<evidence type="ECO:0000256" key="5">
    <source>
        <dbReference type="ARBA" id="ARBA00022692"/>
    </source>
</evidence>
<evidence type="ECO:0000256" key="8">
    <source>
        <dbReference type="ARBA" id="ARBA00023128"/>
    </source>
</evidence>
<evidence type="ECO:0000256" key="1">
    <source>
        <dbReference type="ARBA" id="ARBA00002620"/>
    </source>
</evidence>
<dbReference type="GO" id="GO:0005739">
    <property type="term" value="C:mitochondrion"/>
    <property type="evidence" value="ECO:0007669"/>
    <property type="project" value="UniProtKB-SubCell"/>
</dbReference>
<proteinExistence type="predicted"/>
<organism evidence="11 12">
    <name type="scientific">Heterostelium pallidum (strain ATCC 26659 / Pp 5 / PN500)</name>
    <name type="common">Cellular slime mold</name>
    <name type="synonym">Polysphondylium pallidum</name>
    <dbReference type="NCBI Taxonomy" id="670386"/>
    <lineage>
        <taxon>Eukaryota</taxon>
        <taxon>Amoebozoa</taxon>
        <taxon>Evosea</taxon>
        <taxon>Eumycetozoa</taxon>
        <taxon>Dictyostelia</taxon>
        <taxon>Acytosteliales</taxon>
        <taxon>Acytosteliaceae</taxon>
        <taxon>Heterostelium</taxon>
    </lineage>
</organism>
<sequence length="286" mass="33283">MYLKFNVISLILLYSTVVFVVFGDLSRLGTLAKEQQEQQEQQQQQHNIIVNNNEYDQSPLQSMLYSQNILDAQPLFTTASNETQTITYSKFTFKHFLIILVVFGALLFFSFSIIQVRIKLKNNMVERIPRKIMPFLRPGDLSNKQRTVILNEIVKSKQTQAQIKPQIGDHPIGHLGWGSPGSEYAKVHFKTSISKSWIILERAAIHFDPELKREPKMCIRDYVNLLLERCPQMNKSLAKLYVDTYEKARFSELEFTLDEYTHFMSKFFVLLQDLEKDTSKLVSPSF</sequence>
<dbReference type="InterPro" id="IPR010876">
    <property type="entry name" value="C1orf43"/>
</dbReference>
<name>D3B8P6_HETP5</name>
<feature type="transmembrane region" description="Helical" evidence="10">
    <location>
        <begin position="6"/>
        <end position="25"/>
    </location>
</feature>
<keyword evidence="7" id="KW-0333">Golgi apparatus</keyword>
<dbReference type="PANTHER" id="PTHR21425:SF2">
    <property type="entry name" value="PROTEIN C1ORF43"/>
    <property type="match status" value="1"/>
</dbReference>
<comment type="caution">
    <text evidence="11">The sequence shown here is derived from an EMBL/GenBank/DDBJ whole genome shotgun (WGS) entry which is preliminary data.</text>
</comment>
<feature type="transmembrane region" description="Helical" evidence="10">
    <location>
        <begin position="96"/>
        <end position="114"/>
    </location>
</feature>
<comment type="subcellular location">
    <subcellularLocation>
        <location evidence="4">Golgi apparatus</location>
    </subcellularLocation>
    <subcellularLocation>
        <location evidence="2">Membrane</location>
        <topology evidence="2">Single-pass membrane protein</topology>
    </subcellularLocation>
    <subcellularLocation>
        <location evidence="3">Mitochondrion</location>
    </subcellularLocation>
</comment>
<evidence type="ECO:0000313" key="12">
    <source>
        <dbReference type="Proteomes" id="UP000001396"/>
    </source>
</evidence>
<dbReference type="AlphaFoldDB" id="D3B8P6"/>
<dbReference type="PANTHER" id="PTHR21425">
    <property type="entry name" value="NICE-3"/>
    <property type="match status" value="1"/>
</dbReference>
<keyword evidence="9 10" id="KW-0472">Membrane</keyword>
<dbReference type="OMA" id="RIPRKIM"/>
<dbReference type="InParanoid" id="D3B8P6"/>
<evidence type="ECO:0000256" key="3">
    <source>
        <dbReference type="ARBA" id="ARBA00004173"/>
    </source>
</evidence>
<comment type="function">
    <text evidence="1">General regulator of phagocytosis. Required to uptake Gram negative bacterium by macrophages.</text>
</comment>